<dbReference type="EMBL" id="NPEU01000078">
    <property type="protein sequence ID" value="RAI39392.1"/>
    <property type="molecule type" value="Genomic_DNA"/>
</dbReference>
<feature type="transmembrane region" description="Helical" evidence="7">
    <location>
        <begin position="70"/>
        <end position="88"/>
    </location>
</feature>
<protein>
    <submittedName>
        <fullName evidence="9">ABC transporter permease</fullName>
    </submittedName>
</protein>
<keyword evidence="10" id="KW-1185">Reference proteome</keyword>
<accession>A0A327KPX5</accession>
<evidence type="ECO:0000256" key="7">
    <source>
        <dbReference type="RuleBase" id="RU363032"/>
    </source>
</evidence>
<feature type="transmembrane region" description="Helical" evidence="7">
    <location>
        <begin position="12"/>
        <end position="36"/>
    </location>
</feature>
<gene>
    <name evidence="9" type="ORF">CH338_09610</name>
</gene>
<dbReference type="PANTHER" id="PTHR30151:SF20">
    <property type="entry name" value="ABC TRANSPORTER PERMEASE PROTEIN HI_0355-RELATED"/>
    <property type="match status" value="1"/>
</dbReference>
<proteinExistence type="inferred from homology"/>
<dbReference type="GO" id="GO:0055085">
    <property type="term" value="P:transmembrane transport"/>
    <property type="evidence" value="ECO:0007669"/>
    <property type="project" value="InterPro"/>
</dbReference>
<evidence type="ECO:0000313" key="10">
    <source>
        <dbReference type="Proteomes" id="UP000248863"/>
    </source>
</evidence>
<keyword evidence="4 7" id="KW-0812">Transmembrane</keyword>
<dbReference type="Pfam" id="PF00528">
    <property type="entry name" value="BPD_transp_1"/>
    <property type="match status" value="1"/>
</dbReference>
<evidence type="ECO:0000256" key="2">
    <source>
        <dbReference type="ARBA" id="ARBA00022448"/>
    </source>
</evidence>
<sequence>MKPRSTARTVEAIAYPIVGIVVVLGLWQAYVTVFAVNPIVLPGPWAITKASIRHFDTLLEQTWPTLAESVYGFALAVVIGVPLAVCVANSRILNLTFYPILIATQSIPKVAVAPIILVWFGTGMESKLVIAFLVAFFPIVVDTATGLRATPPGLLELARSVSASPSQTFWKVQFPAAMPFIISGAKVAVTLAVIGAVIGEFVGSNEGLGYLLLSANSQLDGPLAWAALVWLSILGIALFFLVVVAERVLMPWGHH</sequence>
<keyword evidence="2 7" id="KW-0813">Transport</keyword>
<dbReference type="InterPro" id="IPR035906">
    <property type="entry name" value="MetI-like_sf"/>
</dbReference>
<comment type="subcellular location">
    <subcellularLocation>
        <location evidence="1 7">Cell membrane</location>
        <topology evidence="1 7">Multi-pass membrane protein</topology>
    </subcellularLocation>
</comment>
<evidence type="ECO:0000259" key="8">
    <source>
        <dbReference type="PROSITE" id="PS50928"/>
    </source>
</evidence>
<dbReference type="SUPFAM" id="SSF161098">
    <property type="entry name" value="MetI-like"/>
    <property type="match status" value="1"/>
</dbReference>
<reference evidence="9 10" key="1">
    <citation type="submission" date="2017-07" db="EMBL/GenBank/DDBJ databases">
        <title>Draft Genome Sequences of Select Purple Nonsulfur Bacteria.</title>
        <authorList>
            <person name="Lasarre B."/>
            <person name="Mckinlay J.B."/>
        </authorList>
    </citation>
    <scope>NUCLEOTIDE SEQUENCE [LARGE SCALE GENOMIC DNA]</scope>
    <source>
        <strain evidence="9 10">DSM 11907</strain>
    </source>
</reference>
<evidence type="ECO:0000313" key="9">
    <source>
        <dbReference type="EMBL" id="RAI39392.1"/>
    </source>
</evidence>
<dbReference type="InterPro" id="IPR000515">
    <property type="entry name" value="MetI-like"/>
</dbReference>
<feature type="domain" description="ABC transmembrane type-1" evidence="8">
    <location>
        <begin position="62"/>
        <end position="242"/>
    </location>
</feature>
<comment type="caution">
    <text evidence="9">The sequence shown here is derived from an EMBL/GenBank/DDBJ whole genome shotgun (WGS) entry which is preliminary data.</text>
</comment>
<dbReference type="OrthoDB" id="9786495at2"/>
<dbReference type="AlphaFoldDB" id="A0A327KPX5"/>
<dbReference type="GO" id="GO:0005886">
    <property type="term" value="C:plasma membrane"/>
    <property type="evidence" value="ECO:0007669"/>
    <property type="project" value="UniProtKB-SubCell"/>
</dbReference>
<keyword evidence="6 7" id="KW-0472">Membrane</keyword>
<evidence type="ECO:0000256" key="1">
    <source>
        <dbReference type="ARBA" id="ARBA00004651"/>
    </source>
</evidence>
<feature type="transmembrane region" description="Helical" evidence="7">
    <location>
        <begin position="223"/>
        <end position="245"/>
    </location>
</feature>
<name>A0A327KPX5_9BRAD</name>
<dbReference type="CDD" id="cd06261">
    <property type="entry name" value="TM_PBP2"/>
    <property type="match status" value="1"/>
</dbReference>
<organism evidence="9 10">
    <name type="scientific">Rhodoplanes elegans</name>
    <dbReference type="NCBI Taxonomy" id="29408"/>
    <lineage>
        <taxon>Bacteria</taxon>
        <taxon>Pseudomonadati</taxon>
        <taxon>Pseudomonadota</taxon>
        <taxon>Alphaproteobacteria</taxon>
        <taxon>Hyphomicrobiales</taxon>
        <taxon>Nitrobacteraceae</taxon>
        <taxon>Rhodoplanes</taxon>
    </lineage>
</organism>
<keyword evidence="5 7" id="KW-1133">Transmembrane helix</keyword>
<dbReference type="Proteomes" id="UP000248863">
    <property type="component" value="Unassembled WGS sequence"/>
</dbReference>
<evidence type="ECO:0000256" key="6">
    <source>
        <dbReference type="ARBA" id="ARBA00023136"/>
    </source>
</evidence>
<keyword evidence="3" id="KW-1003">Cell membrane</keyword>
<dbReference type="PROSITE" id="PS50928">
    <property type="entry name" value="ABC_TM1"/>
    <property type="match status" value="1"/>
</dbReference>
<feature type="transmembrane region" description="Helical" evidence="7">
    <location>
        <begin position="100"/>
        <end position="122"/>
    </location>
</feature>
<feature type="transmembrane region" description="Helical" evidence="7">
    <location>
        <begin position="128"/>
        <end position="147"/>
    </location>
</feature>
<evidence type="ECO:0000256" key="5">
    <source>
        <dbReference type="ARBA" id="ARBA00022989"/>
    </source>
</evidence>
<dbReference type="PANTHER" id="PTHR30151">
    <property type="entry name" value="ALKANE SULFONATE ABC TRANSPORTER-RELATED, MEMBRANE SUBUNIT"/>
    <property type="match status" value="1"/>
</dbReference>
<feature type="transmembrane region" description="Helical" evidence="7">
    <location>
        <begin position="180"/>
        <end position="203"/>
    </location>
</feature>
<dbReference type="Gene3D" id="1.10.3720.10">
    <property type="entry name" value="MetI-like"/>
    <property type="match status" value="1"/>
</dbReference>
<dbReference type="RefSeq" id="WP_111356882.1">
    <property type="nucleotide sequence ID" value="NZ_NHSK01000075.1"/>
</dbReference>
<comment type="similarity">
    <text evidence="7">Belongs to the binding-protein-dependent transport system permease family.</text>
</comment>
<evidence type="ECO:0000256" key="3">
    <source>
        <dbReference type="ARBA" id="ARBA00022475"/>
    </source>
</evidence>
<evidence type="ECO:0000256" key="4">
    <source>
        <dbReference type="ARBA" id="ARBA00022692"/>
    </source>
</evidence>